<accession>A0A173G7V3</accession>
<dbReference type="EMBL" id="KX265173">
    <property type="protein sequence ID" value="ANH22217.1"/>
    <property type="molecule type" value="Genomic_DNA"/>
</dbReference>
<reference evidence="2" key="1">
    <citation type="journal article" date="2016" name="Genome Biol. Evol.">
        <title>Teff, an orphan cereal in the Chloridoideae, provides insights into the evolution of storage proteins in grasses.</title>
        <authorList>
            <person name="Zhang W."/>
            <person name="Xu J."/>
            <person name="Bennetzen J.L."/>
            <person name="Messing J."/>
        </authorList>
    </citation>
    <scope>NUCLEOTIDE SEQUENCE</scope>
    <source>
        <strain evidence="2">Eta4.5</strain>
    </source>
</reference>
<feature type="signal peptide" evidence="1">
    <location>
        <begin position="1"/>
        <end position="21"/>
    </location>
</feature>
<sequence>MAAKVLALFALLALSVSAATAVTFPQYFTSPIAFEVNNPYALYNPLQQAFASSISPFLAMTIQQQYWPRQIFQQQILQQVQQQLQQVQQYQVWRQVQQQQQLSNIFNTQAIGNPTAYSVYGQRLFSSGACF</sequence>
<name>A0A173G7V3_ERATE</name>
<dbReference type="AlphaFoldDB" id="A0A173G7V3"/>
<proteinExistence type="predicted"/>
<evidence type="ECO:0000256" key="1">
    <source>
        <dbReference type="SAM" id="SignalP"/>
    </source>
</evidence>
<protein>
    <submittedName>
        <fullName evidence="2">Putative storage protein</fullName>
    </submittedName>
</protein>
<feature type="chain" id="PRO_5008006344" evidence="1">
    <location>
        <begin position="22"/>
        <end position="131"/>
    </location>
</feature>
<organism evidence="2">
    <name type="scientific">Eragrostis tef</name>
    <name type="common">Teff</name>
    <name type="synonym">Poa tef</name>
    <dbReference type="NCBI Taxonomy" id="110835"/>
    <lineage>
        <taxon>Eukaryota</taxon>
        <taxon>Viridiplantae</taxon>
        <taxon>Streptophyta</taxon>
        <taxon>Embryophyta</taxon>
        <taxon>Tracheophyta</taxon>
        <taxon>Spermatophyta</taxon>
        <taxon>Magnoliopsida</taxon>
        <taxon>Liliopsida</taxon>
        <taxon>Poales</taxon>
        <taxon>Poaceae</taxon>
        <taxon>PACMAD clade</taxon>
        <taxon>Chloridoideae</taxon>
        <taxon>Eragrostideae</taxon>
        <taxon>Eragrostidinae</taxon>
        <taxon>Eragrostis</taxon>
    </lineage>
</organism>
<keyword evidence="1" id="KW-0732">Signal</keyword>
<evidence type="ECO:0000313" key="2">
    <source>
        <dbReference type="EMBL" id="ANH22217.1"/>
    </source>
</evidence>